<keyword evidence="2" id="KW-1185">Reference proteome</keyword>
<dbReference type="EMBL" id="CAXAMM010023447">
    <property type="protein sequence ID" value="CAK9053641.1"/>
    <property type="molecule type" value="Genomic_DNA"/>
</dbReference>
<reference evidence="1 2" key="1">
    <citation type="submission" date="2024-02" db="EMBL/GenBank/DDBJ databases">
        <authorList>
            <person name="Chen Y."/>
            <person name="Shah S."/>
            <person name="Dougan E. K."/>
            <person name="Thang M."/>
            <person name="Chan C."/>
        </authorList>
    </citation>
    <scope>NUCLEOTIDE SEQUENCE [LARGE SCALE GENOMIC DNA]</scope>
</reference>
<dbReference type="Proteomes" id="UP001642464">
    <property type="component" value="Unassembled WGS sequence"/>
</dbReference>
<proteinExistence type="predicted"/>
<evidence type="ECO:0000313" key="2">
    <source>
        <dbReference type="Proteomes" id="UP001642464"/>
    </source>
</evidence>
<sequence>MLSLKVQFEAPILWQVFARYAGKKFLTHALLLQDRSNHSSRQALELTSDSCKWRQKKSPEHAWCLA</sequence>
<gene>
    <name evidence="1" type="ORF">SCF082_LOCUS29203</name>
</gene>
<comment type="caution">
    <text evidence="1">The sequence shown here is derived from an EMBL/GenBank/DDBJ whole genome shotgun (WGS) entry which is preliminary data.</text>
</comment>
<evidence type="ECO:0000313" key="1">
    <source>
        <dbReference type="EMBL" id="CAK9053641.1"/>
    </source>
</evidence>
<name>A0ABP0MQA2_9DINO</name>
<organism evidence="1 2">
    <name type="scientific">Durusdinium trenchii</name>
    <dbReference type="NCBI Taxonomy" id="1381693"/>
    <lineage>
        <taxon>Eukaryota</taxon>
        <taxon>Sar</taxon>
        <taxon>Alveolata</taxon>
        <taxon>Dinophyceae</taxon>
        <taxon>Suessiales</taxon>
        <taxon>Symbiodiniaceae</taxon>
        <taxon>Durusdinium</taxon>
    </lineage>
</organism>
<accession>A0ABP0MQA2</accession>
<protein>
    <submittedName>
        <fullName evidence="1">Uncharacterized protein</fullName>
    </submittedName>
</protein>